<dbReference type="Proteomes" id="UP001438953">
    <property type="component" value="Unassembled WGS sequence"/>
</dbReference>
<comment type="caution">
    <text evidence="2">The sequence shown here is derived from an EMBL/GenBank/DDBJ whole genome shotgun (WGS) entry which is preliminary data.</text>
</comment>
<accession>A0ABV1SGF5</accession>
<sequence length="75" mass="7788">MLADICLTFGLLVLVFAAPAGVSAYSEMQPPRFAAVTAVLGGVLVLVAFLIAPEGYGWGDIPDAVARVVAQVLRE</sequence>
<keyword evidence="3" id="KW-1185">Reference proteome</keyword>
<dbReference type="EMBL" id="JAYWLC010000006">
    <property type="protein sequence ID" value="MER5171985.1"/>
    <property type="molecule type" value="Genomic_DNA"/>
</dbReference>
<evidence type="ECO:0000313" key="3">
    <source>
        <dbReference type="Proteomes" id="UP001438953"/>
    </source>
</evidence>
<feature type="transmembrane region" description="Helical" evidence="1">
    <location>
        <begin position="34"/>
        <end position="52"/>
    </location>
</feature>
<name>A0ABV1SGF5_9RHOB</name>
<keyword evidence="1" id="KW-0472">Membrane</keyword>
<reference evidence="2 3" key="1">
    <citation type="submission" date="2024-06" db="EMBL/GenBank/DDBJ databases">
        <title>Thioclava kandeliae sp. nov. from a rhizosphere soil sample of Kandelia candel in a mangrove.</title>
        <authorList>
            <person name="Mu T."/>
        </authorList>
    </citation>
    <scope>NUCLEOTIDE SEQUENCE [LARGE SCALE GENOMIC DNA]</scope>
    <source>
        <strain evidence="2 3">CPCC 100088</strain>
    </source>
</reference>
<proteinExistence type="predicted"/>
<keyword evidence="1" id="KW-0812">Transmembrane</keyword>
<keyword evidence="1" id="KW-1133">Transmembrane helix</keyword>
<dbReference type="RefSeq" id="WP_350936615.1">
    <property type="nucleotide sequence ID" value="NZ_JAYWLC010000006.1"/>
</dbReference>
<gene>
    <name evidence="2" type="ORF">VSX56_09365</name>
</gene>
<organism evidence="2 3">
    <name type="scientific">Thioclava kandeliae</name>
    <dbReference type="NCBI Taxonomy" id="3070818"/>
    <lineage>
        <taxon>Bacteria</taxon>
        <taxon>Pseudomonadati</taxon>
        <taxon>Pseudomonadota</taxon>
        <taxon>Alphaproteobacteria</taxon>
        <taxon>Rhodobacterales</taxon>
        <taxon>Paracoccaceae</taxon>
        <taxon>Thioclava</taxon>
    </lineage>
</organism>
<evidence type="ECO:0000313" key="2">
    <source>
        <dbReference type="EMBL" id="MER5171985.1"/>
    </source>
</evidence>
<evidence type="ECO:0000256" key="1">
    <source>
        <dbReference type="SAM" id="Phobius"/>
    </source>
</evidence>
<protein>
    <submittedName>
        <fullName evidence="2">Uncharacterized protein</fullName>
    </submittedName>
</protein>